<dbReference type="Gene3D" id="2.40.128.20">
    <property type="match status" value="1"/>
</dbReference>
<dbReference type="EMBL" id="JAJSOF020000015">
    <property type="protein sequence ID" value="KAJ4440997.1"/>
    <property type="molecule type" value="Genomic_DNA"/>
</dbReference>
<protein>
    <recommendedName>
        <fullName evidence="4">Lipocalin/cytosolic fatty-acid binding domain-containing protein</fullName>
    </recommendedName>
</protein>
<gene>
    <name evidence="2" type="ORF">ANN_10846</name>
</gene>
<keyword evidence="1" id="KW-0812">Transmembrane</keyword>
<feature type="transmembrane region" description="Helical" evidence="1">
    <location>
        <begin position="20"/>
        <end position="43"/>
    </location>
</feature>
<dbReference type="InterPro" id="IPR012674">
    <property type="entry name" value="Calycin"/>
</dbReference>
<proteinExistence type="predicted"/>
<name>A0ABQ8T3E5_PERAM</name>
<evidence type="ECO:0008006" key="4">
    <source>
        <dbReference type="Google" id="ProtNLM"/>
    </source>
</evidence>
<dbReference type="SUPFAM" id="SSF50814">
    <property type="entry name" value="Lipocalins"/>
    <property type="match status" value="1"/>
</dbReference>
<evidence type="ECO:0000313" key="2">
    <source>
        <dbReference type="EMBL" id="KAJ4440997.1"/>
    </source>
</evidence>
<keyword evidence="1" id="KW-0472">Membrane</keyword>
<accession>A0ABQ8T3E5</accession>
<keyword evidence="3" id="KW-1185">Reference proteome</keyword>
<dbReference type="Proteomes" id="UP001148838">
    <property type="component" value="Unassembled WGS sequence"/>
</dbReference>
<organism evidence="2 3">
    <name type="scientific">Periplaneta americana</name>
    <name type="common">American cockroach</name>
    <name type="synonym">Blatta americana</name>
    <dbReference type="NCBI Taxonomy" id="6978"/>
    <lineage>
        <taxon>Eukaryota</taxon>
        <taxon>Metazoa</taxon>
        <taxon>Ecdysozoa</taxon>
        <taxon>Arthropoda</taxon>
        <taxon>Hexapoda</taxon>
        <taxon>Insecta</taxon>
        <taxon>Pterygota</taxon>
        <taxon>Neoptera</taxon>
        <taxon>Polyneoptera</taxon>
        <taxon>Dictyoptera</taxon>
        <taxon>Blattodea</taxon>
        <taxon>Blattoidea</taxon>
        <taxon>Blattidae</taxon>
        <taxon>Blattinae</taxon>
        <taxon>Periplaneta</taxon>
    </lineage>
</organism>
<evidence type="ECO:0000313" key="3">
    <source>
        <dbReference type="Proteomes" id="UP001148838"/>
    </source>
</evidence>
<sequence length="265" mass="30336">MKRVFELVFWKTRQYNILQGYISLQLLSVVMATFHVFVLLLALHASMGQNPCLQKSADFANFDIGKFSGTWYTLYHSYNSTDYICYIDTYEALSRSEATLHTSRIDTKTGERDNATGVVQVSDNVLSATISKYRTPSYHVFSTDYVNYAFVGLCRKEYSSGQRLYGVCVHCIYCVIFMSRLLPFYKQIFSISLSSPTLSNPTSFLILPVHFTRSILRHIHISNASIRFSSLRRNVHVPSPYNATLHTKHFTSLFLSSFSRVQSLS</sequence>
<keyword evidence="1" id="KW-1133">Transmembrane helix</keyword>
<reference evidence="2 3" key="1">
    <citation type="journal article" date="2022" name="Allergy">
        <title>Genome assembly and annotation of Periplaneta americana reveal a comprehensive cockroach allergen profile.</title>
        <authorList>
            <person name="Wang L."/>
            <person name="Xiong Q."/>
            <person name="Saelim N."/>
            <person name="Wang L."/>
            <person name="Nong W."/>
            <person name="Wan A.T."/>
            <person name="Shi M."/>
            <person name="Liu X."/>
            <person name="Cao Q."/>
            <person name="Hui J.H.L."/>
            <person name="Sookrung N."/>
            <person name="Leung T.F."/>
            <person name="Tungtrongchitr A."/>
            <person name="Tsui S.K.W."/>
        </authorList>
    </citation>
    <scope>NUCLEOTIDE SEQUENCE [LARGE SCALE GENOMIC DNA]</scope>
    <source>
        <strain evidence="2">PWHHKU_190912</strain>
    </source>
</reference>
<comment type="caution">
    <text evidence="2">The sequence shown here is derived from an EMBL/GenBank/DDBJ whole genome shotgun (WGS) entry which is preliminary data.</text>
</comment>
<evidence type="ECO:0000256" key="1">
    <source>
        <dbReference type="SAM" id="Phobius"/>
    </source>
</evidence>